<proteinExistence type="predicted"/>
<gene>
    <name evidence="1" type="ORF">MtrunA17_Chr3g0103041</name>
</gene>
<dbReference type="Proteomes" id="UP000265566">
    <property type="component" value="Chromosome 3"/>
</dbReference>
<reference evidence="1" key="1">
    <citation type="journal article" date="2018" name="Nat. Plants">
        <title>Whole-genome landscape of Medicago truncatula symbiotic genes.</title>
        <authorList>
            <person name="Pecrix Y."/>
            <person name="Gamas P."/>
            <person name="Carrere S."/>
        </authorList>
    </citation>
    <scope>NUCLEOTIDE SEQUENCE</scope>
    <source>
        <tissue evidence="1">Leaves</tissue>
    </source>
</reference>
<comment type="caution">
    <text evidence="1">The sequence shown here is derived from an EMBL/GenBank/DDBJ whole genome shotgun (WGS) entry which is preliminary data.</text>
</comment>
<dbReference type="EMBL" id="PSQE01000003">
    <property type="protein sequence ID" value="RHN67467.1"/>
    <property type="molecule type" value="Genomic_DNA"/>
</dbReference>
<accession>A0A396IX14</accession>
<dbReference type="Gramene" id="rna15660">
    <property type="protein sequence ID" value="RHN67467.1"/>
    <property type="gene ID" value="gene15660"/>
</dbReference>
<evidence type="ECO:0000313" key="1">
    <source>
        <dbReference type="EMBL" id="RHN67467.1"/>
    </source>
</evidence>
<name>A0A396IX14_MEDTR</name>
<protein>
    <submittedName>
        <fullName evidence="1">Uncharacterized protein</fullName>
    </submittedName>
</protein>
<organism evidence="1">
    <name type="scientific">Medicago truncatula</name>
    <name type="common">Barrel medic</name>
    <name type="synonym">Medicago tribuloides</name>
    <dbReference type="NCBI Taxonomy" id="3880"/>
    <lineage>
        <taxon>Eukaryota</taxon>
        <taxon>Viridiplantae</taxon>
        <taxon>Streptophyta</taxon>
        <taxon>Embryophyta</taxon>
        <taxon>Tracheophyta</taxon>
        <taxon>Spermatophyta</taxon>
        <taxon>Magnoliopsida</taxon>
        <taxon>eudicotyledons</taxon>
        <taxon>Gunneridae</taxon>
        <taxon>Pentapetalae</taxon>
        <taxon>rosids</taxon>
        <taxon>fabids</taxon>
        <taxon>Fabales</taxon>
        <taxon>Fabaceae</taxon>
        <taxon>Papilionoideae</taxon>
        <taxon>50 kb inversion clade</taxon>
        <taxon>NPAAA clade</taxon>
        <taxon>Hologalegina</taxon>
        <taxon>IRL clade</taxon>
        <taxon>Trifolieae</taxon>
        <taxon>Medicago</taxon>
    </lineage>
</organism>
<dbReference type="AlphaFoldDB" id="A0A396IX14"/>
<sequence length="42" mass="4967">MHFEASQVHFSYQYLLEDSHEWPLSSQICRTCPLHAEVLAYV</sequence>